<dbReference type="GO" id="GO:0016787">
    <property type="term" value="F:hydrolase activity"/>
    <property type="evidence" value="ECO:0007669"/>
    <property type="project" value="UniProtKB-KW"/>
</dbReference>
<dbReference type="PRINTS" id="PR00111">
    <property type="entry name" value="ABHYDROLASE"/>
</dbReference>
<evidence type="ECO:0000259" key="1">
    <source>
        <dbReference type="Pfam" id="PF12697"/>
    </source>
</evidence>
<comment type="caution">
    <text evidence="2">The sequence shown here is derived from an EMBL/GenBank/DDBJ whole genome shotgun (WGS) entry which is preliminary data.</text>
</comment>
<evidence type="ECO:0000313" key="2">
    <source>
        <dbReference type="EMBL" id="MBD0417235.1"/>
    </source>
</evidence>
<keyword evidence="2" id="KW-0378">Hydrolase</keyword>
<keyword evidence="3" id="KW-1185">Reference proteome</keyword>
<dbReference type="Proteomes" id="UP000643405">
    <property type="component" value="Unassembled WGS sequence"/>
</dbReference>
<evidence type="ECO:0000313" key="3">
    <source>
        <dbReference type="Proteomes" id="UP000643405"/>
    </source>
</evidence>
<dbReference type="Pfam" id="PF12697">
    <property type="entry name" value="Abhydrolase_6"/>
    <property type="match status" value="1"/>
</dbReference>
<dbReference type="Gene3D" id="3.40.50.1820">
    <property type="entry name" value="alpha/beta hydrolase"/>
    <property type="match status" value="1"/>
</dbReference>
<dbReference type="InterPro" id="IPR029058">
    <property type="entry name" value="AB_hydrolase_fold"/>
</dbReference>
<protein>
    <submittedName>
        <fullName evidence="2">Alpha/beta hydrolase</fullName>
    </submittedName>
</protein>
<dbReference type="EMBL" id="JACVVX010000010">
    <property type="protein sequence ID" value="MBD0417235.1"/>
    <property type="molecule type" value="Genomic_DNA"/>
</dbReference>
<organism evidence="2 3">
    <name type="scientific">Oryzicola mucosus</name>
    <dbReference type="NCBI Taxonomy" id="2767425"/>
    <lineage>
        <taxon>Bacteria</taxon>
        <taxon>Pseudomonadati</taxon>
        <taxon>Pseudomonadota</taxon>
        <taxon>Alphaproteobacteria</taxon>
        <taxon>Hyphomicrobiales</taxon>
        <taxon>Phyllobacteriaceae</taxon>
        <taxon>Oryzicola</taxon>
    </lineage>
</organism>
<dbReference type="SUPFAM" id="SSF53474">
    <property type="entry name" value="alpha/beta-Hydrolases"/>
    <property type="match status" value="1"/>
</dbReference>
<dbReference type="InterPro" id="IPR000073">
    <property type="entry name" value="AB_hydrolase_1"/>
</dbReference>
<reference evidence="2" key="1">
    <citation type="submission" date="2020-09" db="EMBL/GenBank/DDBJ databases">
        <title>Genome seq and assembly of Tianweitania sp.</title>
        <authorList>
            <person name="Chhetri G."/>
        </authorList>
    </citation>
    <scope>NUCLEOTIDE SEQUENCE</scope>
    <source>
        <strain evidence="2">Rool2</strain>
    </source>
</reference>
<gene>
    <name evidence="2" type="ORF">ICI42_21585</name>
</gene>
<accession>A0A8J6U5Y5</accession>
<sequence>MDDNLPRTTDVPDRSDEATGLAIAGRGAHCEVDGVRLHYLDFNETAPGTPVLILPGITSPAVTWAFVARRLATRCRVVVPDIRGRGLSENRPGLGYSLDDYAADARGLIRAVGLERPIVIGHSMGARIAACLGSSDPDIASRMILVDPPLSGPGRDPYPTPLASYLTARAAASNGATIEAFREFNPTWTEEQIALRIQWLPSCNIEAIEATYRHFHDEDVFRYFSELSCPTLLLYALRAKVVSPEQAKEIEHLLPAGRAEGIEAGHMVPWDNLEGFIDAVTRFIIAHR</sequence>
<dbReference type="RefSeq" id="WP_188166670.1">
    <property type="nucleotide sequence ID" value="NZ_JACVVX010000010.1"/>
</dbReference>
<feature type="domain" description="AB hydrolase-1" evidence="1">
    <location>
        <begin position="51"/>
        <end position="278"/>
    </location>
</feature>
<dbReference type="PANTHER" id="PTHR43194">
    <property type="entry name" value="HYDROLASE ALPHA/BETA FOLD FAMILY"/>
    <property type="match status" value="1"/>
</dbReference>
<dbReference type="AlphaFoldDB" id="A0A8J6U5Y5"/>
<dbReference type="PANTHER" id="PTHR43194:SF2">
    <property type="entry name" value="PEROXISOMAL MEMBRANE PROTEIN LPX1"/>
    <property type="match status" value="1"/>
</dbReference>
<name>A0A8J6U5Y5_9HYPH</name>
<dbReference type="InterPro" id="IPR050228">
    <property type="entry name" value="Carboxylesterase_BioH"/>
</dbReference>
<proteinExistence type="predicted"/>